<feature type="chain" id="PRO_5001518306" evidence="2">
    <location>
        <begin position="22"/>
        <end position="107"/>
    </location>
</feature>
<reference evidence="3" key="1">
    <citation type="submission" date="2014-03" db="EMBL/GenBank/DDBJ databases">
        <title>The sialotranscriptome of Amblyomma triste, Amblyomma parvum and Amblyomma cajennense ticks, uncovered by 454-based RNA-seq.</title>
        <authorList>
            <person name="Garcia G.R."/>
            <person name="Gardinassi L.G."/>
            <person name="Ribeiro J.M."/>
            <person name="Anatriello E."/>
            <person name="Ferreira B.R."/>
            <person name="Moreira H.N."/>
            <person name="Mafra C."/>
            <person name="Olegario M.M."/>
            <person name="Szabo P.J."/>
            <person name="Miranda-Santos I.K."/>
            <person name="Maruyama S.R."/>
        </authorList>
    </citation>
    <scope>NUCLEOTIDE SEQUENCE</scope>
    <source>
        <strain evidence="3">Mato Grasso do Sul</strain>
        <tissue evidence="3">Salivary glands</tissue>
    </source>
</reference>
<feature type="signal peptide" evidence="2">
    <location>
        <begin position="1"/>
        <end position="21"/>
    </location>
</feature>
<accession>A0A023G6L7</accession>
<proteinExistence type="evidence at transcript level"/>
<protein>
    <submittedName>
        <fullName evidence="3">Putative secreted protein</fullName>
    </submittedName>
</protein>
<evidence type="ECO:0000313" key="3">
    <source>
        <dbReference type="EMBL" id="JAC28505.1"/>
    </source>
</evidence>
<evidence type="ECO:0000256" key="1">
    <source>
        <dbReference type="SAM" id="MobiDB-lite"/>
    </source>
</evidence>
<name>A0A023G6L7_AMBTT</name>
<dbReference type="AlphaFoldDB" id="A0A023G6L7"/>
<keyword evidence="2" id="KW-0732">Signal</keyword>
<organism evidence="3">
    <name type="scientific">Amblyomma triste</name>
    <name type="common">Neotropical tick</name>
    <dbReference type="NCBI Taxonomy" id="251400"/>
    <lineage>
        <taxon>Eukaryota</taxon>
        <taxon>Metazoa</taxon>
        <taxon>Ecdysozoa</taxon>
        <taxon>Arthropoda</taxon>
        <taxon>Chelicerata</taxon>
        <taxon>Arachnida</taxon>
        <taxon>Acari</taxon>
        <taxon>Parasitiformes</taxon>
        <taxon>Ixodida</taxon>
        <taxon>Ixodoidea</taxon>
        <taxon>Ixodidae</taxon>
        <taxon>Amblyomminae</taxon>
        <taxon>Amblyomma</taxon>
    </lineage>
</organism>
<sequence length="107" mass="11341">MRPFVLCIIIFLSFVVLCSHGENAQGKTALDNSVKKGGKTSGGCTHNNDHIPEGKNRTVGNPCVLVACAGGSTTVTNCSQVLRPEGEKFTGTAGNRRRGQEFPDCCE</sequence>
<evidence type="ECO:0000256" key="2">
    <source>
        <dbReference type="SAM" id="SignalP"/>
    </source>
</evidence>
<feature type="region of interest" description="Disordered" evidence="1">
    <location>
        <begin position="88"/>
        <end position="107"/>
    </location>
</feature>
<dbReference type="EMBL" id="GBBM01006913">
    <property type="protein sequence ID" value="JAC28505.1"/>
    <property type="molecule type" value="mRNA"/>
</dbReference>